<evidence type="ECO:0000313" key="3">
    <source>
        <dbReference type="EMBL" id="AEV72701.1"/>
    </source>
</evidence>
<evidence type="ECO:0000256" key="2">
    <source>
        <dbReference type="SAM" id="SignalP"/>
    </source>
</evidence>
<reference evidence="3 4" key="1">
    <citation type="submission" date="2011-12" db="EMBL/GenBank/DDBJ databases">
        <title>Complete sequence of Mycobacterium rhodesiae NBB3.</title>
        <authorList>
            <consortium name="US DOE Joint Genome Institute"/>
            <person name="Lucas S."/>
            <person name="Han J."/>
            <person name="Lapidus A."/>
            <person name="Cheng J.-F."/>
            <person name="Goodwin L."/>
            <person name="Pitluck S."/>
            <person name="Peters L."/>
            <person name="Mikhailova N."/>
            <person name="Gu W."/>
            <person name="Detter J.C."/>
            <person name="Han C."/>
            <person name="Tapia R."/>
            <person name="Land M."/>
            <person name="Hauser L."/>
            <person name="Kyrpides N."/>
            <person name="Ivanova N."/>
            <person name="Pagani I."/>
            <person name="Mattes T."/>
            <person name="Holmes A."/>
            <person name="Rutledge P."/>
            <person name="Paulsen I."/>
            <person name="Coleman N."/>
            <person name="Woyke T."/>
        </authorList>
    </citation>
    <scope>NUCLEOTIDE SEQUENCE [LARGE SCALE GENOMIC DNA]</scope>
    <source>
        <strain evidence="3 4">NBB3</strain>
    </source>
</reference>
<evidence type="ECO:0000313" key="4">
    <source>
        <dbReference type="Proteomes" id="UP000005442"/>
    </source>
</evidence>
<feature type="signal peptide" evidence="2">
    <location>
        <begin position="1"/>
        <end position="24"/>
    </location>
</feature>
<sequence>MKTWLVTVTLVLALLGCQSRPAQADPIEAGLDQEFVLHGGQQVAIRDADLRLRFTDVLEDSRCPTEVECFWTGQARIAVQAEPVQGTTPTTMEFNTNPAPGQEKLTNDVGGYTVELRSLDPYPKTPDDSPALTDYSATLLVRKSA</sequence>
<name>G8RQV0_MYCRN</name>
<dbReference type="EMBL" id="CP003169">
    <property type="protein sequence ID" value="AEV72701.1"/>
    <property type="molecule type" value="Genomic_DNA"/>
</dbReference>
<dbReference type="RefSeq" id="WP_014210514.1">
    <property type="nucleotide sequence ID" value="NC_016604.1"/>
</dbReference>
<dbReference type="HOGENOM" id="CLU_150593_0_0_11"/>
<dbReference type="Proteomes" id="UP000005442">
    <property type="component" value="Chromosome"/>
</dbReference>
<dbReference type="AlphaFoldDB" id="G8RQV0"/>
<dbReference type="KEGG" id="mrh:MycrhN_2104"/>
<feature type="region of interest" description="Disordered" evidence="1">
    <location>
        <begin position="87"/>
        <end position="107"/>
    </location>
</feature>
<dbReference type="PROSITE" id="PS51257">
    <property type="entry name" value="PROKAR_LIPOPROTEIN"/>
    <property type="match status" value="1"/>
</dbReference>
<keyword evidence="2" id="KW-0732">Signal</keyword>
<proteinExistence type="predicted"/>
<organism evidence="3 4">
    <name type="scientific">Mycolicibacterium rhodesiae (strain NBB3)</name>
    <name type="common">Mycobacterium rhodesiae</name>
    <dbReference type="NCBI Taxonomy" id="710685"/>
    <lineage>
        <taxon>Bacteria</taxon>
        <taxon>Bacillati</taxon>
        <taxon>Actinomycetota</taxon>
        <taxon>Actinomycetes</taxon>
        <taxon>Mycobacteriales</taxon>
        <taxon>Mycobacteriaceae</taxon>
        <taxon>Mycolicibacterium</taxon>
    </lineage>
</organism>
<dbReference type="eggNOG" id="ENOG5033BNR">
    <property type="taxonomic scope" value="Bacteria"/>
</dbReference>
<dbReference type="PATRIC" id="fig|710685.3.peg.2107"/>
<evidence type="ECO:0008006" key="5">
    <source>
        <dbReference type="Google" id="ProtNLM"/>
    </source>
</evidence>
<feature type="compositionally biased region" description="Polar residues" evidence="1">
    <location>
        <begin position="87"/>
        <end position="99"/>
    </location>
</feature>
<protein>
    <recommendedName>
        <fullName evidence="5">Lipoprotein</fullName>
    </recommendedName>
</protein>
<feature type="chain" id="PRO_5003516098" description="Lipoprotein" evidence="2">
    <location>
        <begin position="25"/>
        <end position="145"/>
    </location>
</feature>
<evidence type="ECO:0000256" key="1">
    <source>
        <dbReference type="SAM" id="MobiDB-lite"/>
    </source>
</evidence>
<gene>
    <name evidence="3" type="ordered locus">MycrhN_2104</name>
</gene>
<dbReference type="STRING" id="710685.MycrhN_2104"/>
<keyword evidence="4" id="KW-1185">Reference proteome</keyword>
<accession>G8RQV0</accession>